<dbReference type="EMBL" id="JAZDDG010000004">
    <property type="protein sequence ID" value="MEE1976458.1"/>
    <property type="molecule type" value="Genomic_DNA"/>
</dbReference>
<evidence type="ECO:0000313" key="1">
    <source>
        <dbReference type="EMBL" id="MEE1976458.1"/>
    </source>
</evidence>
<comment type="caution">
    <text evidence="1">The sequence shown here is derived from an EMBL/GenBank/DDBJ whole genome shotgun (WGS) entry which is preliminary data.</text>
</comment>
<dbReference type="Proteomes" id="UP001356308">
    <property type="component" value="Unassembled WGS sequence"/>
</dbReference>
<dbReference type="RefSeq" id="WP_272651156.1">
    <property type="nucleotide sequence ID" value="NZ_JAZDDG010000004.1"/>
</dbReference>
<evidence type="ECO:0000313" key="2">
    <source>
        <dbReference type="Proteomes" id="UP001356308"/>
    </source>
</evidence>
<keyword evidence="2" id="KW-1185">Reference proteome</keyword>
<organism evidence="1 2">
    <name type="scientific">Maribacter cobaltidurans</name>
    <dbReference type="NCBI Taxonomy" id="1178778"/>
    <lineage>
        <taxon>Bacteria</taxon>
        <taxon>Pseudomonadati</taxon>
        <taxon>Bacteroidota</taxon>
        <taxon>Flavobacteriia</taxon>
        <taxon>Flavobacteriales</taxon>
        <taxon>Flavobacteriaceae</taxon>
        <taxon>Maribacter</taxon>
    </lineage>
</organism>
<reference evidence="1 2" key="1">
    <citation type="submission" date="2024-01" db="EMBL/GenBank/DDBJ databases">
        <title>Maribacter spp. originated from different algae showed divergent polysaccharides utilization ability.</title>
        <authorList>
            <person name="Wang H."/>
            <person name="Wu Y."/>
        </authorList>
    </citation>
    <scope>NUCLEOTIDE SEQUENCE [LARGE SCALE GENOMIC DNA]</scope>
    <source>
        <strain evidence="1 2">PR1</strain>
    </source>
</reference>
<proteinExistence type="predicted"/>
<dbReference type="Pfam" id="PF19852">
    <property type="entry name" value="DUF6327"/>
    <property type="match status" value="1"/>
</dbReference>
<gene>
    <name evidence="1" type="ORF">V1I91_10290</name>
</gene>
<accession>A0ABU7IV18</accession>
<name>A0ABU7IV18_9FLAO</name>
<dbReference type="InterPro" id="IPR046290">
    <property type="entry name" value="DUF6327"/>
</dbReference>
<sequence>MKKEYSSFKEVDTRLKILKLQREIDQESLKLHYYHAKTDLAPLNLIKSVGTNIGTNNTWKNLLLAYFAKKVVGLIRKRRQS</sequence>
<protein>
    <submittedName>
        <fullName evidence="1">DUF6327 family protein</fullName>
    </submittedName>
</protein>